<feature type="domain" description="SnoaL-like" evidence="1">
    <location>
        <begin position="13"/>
        <end position="129"/>
    </location>
</feature>
<dbReference type="SUPFAM" id="SSF54427">
    <property type="entry name" value="NTF2-like"/>
    <property type="match status" value="1"/>
</dbReference>
<dbReference type="AlphaFoldDB" id="A0A0Q2LZ83"/>
<sequence length="176" mass="20338">MDDDVLDVAVRNMLARDEIRQLPYRYAAALESSDVEAMVELFVPHARFGDHGTGPDGIRRLMAQSLENTVFVVILVANHLIEIDDAQHATGQVWAQCFAQTTTGFVEQLIRYDDRYEKHSGVWRFRRRRHRLYYGVRRQPSPLTQPAAQWPHRQIGVGDLPLAEPGFLDWWEDARP</sequence>
<dbReference type="EMBL" id="LKTM01000001">
    <property type="protein sequence ID" value="KQH81137.1"/>
    <property type="molecule type" value="Genomic_DNA"/>
</dbReference>
<dbReference type="InterPro" id="IPR032710">
    <property type="entry name" value="NTF2-like_dom_sf"/>
</dbReference>
<organism evidence="2 3">
    <name type="scientific">Mycobacterium gordonae</name>
    <dbReference type="NCBI Taxonomy" id="1778"/>
    <lineage>
        <taxon>Bacteria</taxon>
        <taxon>Bacillati</taxon>
        <taxon>Actinomycetota</taxon>
        <taxon>Actinomycetes</taxon>
        <taxon>Mycobacteriales</taxon>
        <taxon>Mycobacteriaceae</taxon>
        <taxon>Mycobacterium</taxon>
    </lineage>
</organism>
<name>A0A0Q2LZ83_MYCGO</name>
<reference evidence="2 3" key="1">
    <citation type="submission" date="2015-10" db="EMBL/GenBank/DDBJ databases">
        <title>Mycobacterium gordonae draft genome assembly.</title>
        <authorList>
            <person name="Ustinova V."/>
            <person name="Smirnova T."/>
            <person name="Blagodatskikh K."/>
            <person name="Varlamov D."/>
            <person name="Larionova E."/>
            <person name="Chernousova L."/>
        </authorList>
    </citation>
    <scope>NUCLEOTIDE SEQUENCE [LARGE SCALE GENOMIC DNA]</scope>
    <source>
        <strain evidence="2 3">CTRI 14-8773</strain>
    </source>
</reference>
<evidence type="ECO:0000313" key="3">
    <source>
        <dbReference type="Proteomes" id="UP000051677"/>
    </source>
</evidence>
<dbReference type="InterPro" id="IPR037401">
    <property type="entry name" value="SnoaL-like"/>
</dbReference>
<evidence type="ECO:0000313" key="2">
    <source>
        <dbReference type="EMBL" id="KQH81137.1"/>
    </source>
</evidence>
<gene>
    <name evidence="2" type="ORF">AO501_05895</name>
</gene>
<evidence type="ECO:0000259" key="1">
    <source>
        <dbReference type="Pfam" id="PF13577"/>
    </source>
</evidence>
<dbReference type="RefSeq" id="WP_055575894.1">
    <property type="nucleotide sequence ID" value="NZ_LKTM01000001.1"/>
</dbReference>
<comment type="caution">
    <text evidence="2">The sequence shown here is derived from an EMBL/GenBank/DDBJ whole genome shotgun (WGS) entry which is preliminary data.</text>
</comment>
<dbReference type="Pfam" id="PF13577">
    <property type="entry name" value="SnoaL_4"/>
    <property type="match status" value="1"/>
</dbReference>
<proteinExistence type="predicted"/>
<dbReference type="Proteomes" id="UP000051677">
    <property type="component" value="Unassembled WGS sequence"/>
</dbReference>
<dbReference type="Gene3D" id="3.10.450.50">
    <property type="match status" value="1"/>
</dbReference>
<protein>
    <recommendedName>
        <fullName evidence="1">SnoaL-like domain-containing protein</fullName>
    </recommendedName>
</protein>
<accession>A0A0Q2LZ83</accession>